<dbReference type="InterPro" id="IPR004638">
    <property type="entry name" value="EmrB-like"/>
</dbReference>
<dbReference type="PANTHER" id="PTHR42718">
    <property type="entry name" value="MAJOR FACILITATOR SUPERFAMILY MULTIDRUG TRANSPORTER MFSC"/>
    <property type="match status" value="1"/>
</dbReference>
<feature type="transmembrane region" description="Helical" evidence="8">
    <location>
        <begin position="164"/>
        <end position="186"/>
    </location>
</feature>
<feature type="transmembrane region" description="Helical" evidence="8">
    <location>
        <begin position="352"/>
        <end position="370"/>
    </location>
</feature>
<keyword evidence="3" id="KW-0813">Transport</keyword>
<protein>
    <submittedName>
        <fullName evidence="10">MFS transporter</fullName>
    </submittedName>
</protein>
<feature type="transmembrane region" description="Helical" evidence="8">
    <location>
        <begin position="48"/>
        <end position="69"/>
    </location>
</feature>
<evidence type="ECO:0000256" key="2">
    <source>
        <dbReference type="ARBA" id="ARBA00008537"/>
    </source>
</evidence>
<keyword evidence="5 8" id="KW-0812">Transmembrane</keyword>
<proteinExistence type="inferred from homology"/>
<name>A0A0J6WUW1_9FIRM</name>
<feature type="transmembrane region" description="Helical" evidence="8">
    <location>
        <begin position="441"/>
        <end position="464"/>
    </location>
</feature>
<comment type="caution">
    <text evidence="10">The sequence shown here is derived from an EMBL/GenBank/DDBJ whole genome shotgun (WGS) entry which is preliminary data.</text>
</comment>
<feature type="transmembrane region" description="Helical" evidence="8">
    <location>
        <begin position="131"/>
        <end position="152"/>
    </location>
</feature>
<dbReference type="GO" id="GO:0022857">
    <property type="term" value="F:transmembrane transporter activity"/>
    <property type="evidence" value="ECO:0007669"/>
    <property type="project" value="InterPro"/>
</dbReference>
<evidence type="ECO:0000313" key="10">
    <source>
        <dbReference type="EMBL" id="KMO85552.1"/>
    </source>
</evidence>
<dbReference type="PANTHER" id="PTHR42718:SF9">
    <property type="entry name" value="MAJOR FACILITATOR SUPERFAMILY MULTIDRUG TRANSPORTER MFSC"/>
    <property type="match status" value="1"/>
</dbReference>
<feature type="transmembrane region" description="Helical" evidence="8">
    <location>
        <begin position="198"/>
        <end position="217"/>
    </location>
</feature>
<dbReference type="AlphaFoldDB" id="A0A0J6WUW1"/>
<evidence type="ECO:0000256" key="6">
    <source>
        <dbReference type="ARBA" id="ARBA00022989"/>
    </source>
</evidence>
<dbReference type="Pfam" id="PF07690">
    <property type="entry name" value="MFS_1"/>
    <property type="match status" value="1"/>
</dbReference>
<gene>
    <name evidence="10" type="ORF">AB840_12915</name>
</gene>
<keyword evidence="11" id="KW-1185">Reference proteome</keyword>
<accession>A0A0J6WUW1</accession>
<feature type="transmembrane region" description="Helical" evidence="8">
    <location>
        <begin position="328"/>
        <end position="346"/>
    </location>
</feature>
<evidence type="ECO:0000256" key="5">
    <source>
        <dbReference type="ARBA" id="ARBA00022692"/>
    </source>
</evidence>
<dbReference type="FunCoup" id="A0A0J6WUW1">
    <property type="interactions" value="114"/>
</dbReference>
<dbReference type="PATRIC" id="fig|1122219.3.peg.2671"/>
<dbReference type="InterPro" id="IPR011701">
    <property type="entry name" value="MFS"/>
</dbReference>
<feature type="transmembrane region" description="Helical" evidence="8">
    <location>
        <begin position="261"/>
        <end position="283"/>
    </location>
</feature>
<keyword evidence="6 8" id="KW-1133">Transmembrane helix</keyword>
<dbReference type="NCBIfam" id="TIGR00711">
    <property type="entry name" value="efflux_EmrB"/>
    <property type="match status" value="1"/>
</dbReference>
<comment type="similarity">
    <text evidence="2">Belongs to the major facilitator superfamily. EmrB family.</text>
</comment>
<dbReference type="STRING" id="39029.BSR42_01355"/>
<dbReference type="EMBL" id="LEKT01000057">
    <property type="protein sequence ID" value="KMO85552.1"/>
    <property type="molecule type" value="Genomic_DNA"/>
</dbReference>
<evidence type="ECO:0000256" key="3">
    <source>
        <dbReference type="ARBA" id="ARBA00022448"/>
    </source>
</evidence>
<feature type="transmembrane region" description="Helical" evidence="8">
    <location>
        <begin position="99"/>
        <end position="119"/>
    </location>
</feature>
<dbReference type="Gene3D" id="1.20.1720.10">
    <property type="entry name" value="Multidrug resistance protein D"/>
    <property type="match status" value="1"/>
</dbReference>
<reference evidence="10 11" key="1">
    <citation type="submission" date="2015-06" db="EMBL/GenBank/DDBJ databases">
        <title>Draft genome sequence of beer spoilage bacterium Megasphaera cerevisiae type strain 20462.</title>
        <authorList>
            <person name="Kutumbaka K."/>
            <person name="Pasmowitz J."/>
            <person name="Mategko J."/>
            <person name="Reyes D."/>
            <person name="Friedrich A."/>
            <person name="Han S."/>
            <person name="Martens-Habbena W."/>
            <person name="Neal-McKinney J."/>
            <person name="Janagama H.K."/>
            <person name="Nadala C."/>
            <person name="Samadpour M."/>
        </authorList>
    </citation>
    <scope>NUCLEOTIDE SEQUENCE [LARGE SCALE GENOMIC DNA]</scope>
    <source>
        <strain evidence="10 11">DSM 20462</strain>
    </source>
</reference>
<evidence type="ECO:0000313" key="11">
    <source>
        <dbReference type="Proteomes" id="UP000036503"/>
    </source>
</evidence>
<feature type="transmembrane region" description="Helical" evidence="8">
    <location>
        <begin position="12"/>
        <end position="36"/>
    </location>
</feature>
<dbReference type="InParanoid" id="A0A0J6WUW1"/>
<feature type="transmembrane region" description="Helical" evidence="8">
    <location>
        <begin position="295"/>
        <end position="316"/>
    </location>
</feature>
<evidence type="ECO:0000259" key="9">
    <source>
        <dbReference type="PROSITE" id="PS50850"/>
    </source>
</evidence>
<evidence type="ECO:0000256" key="4">
    <source>
        <dbReference type="ARBA" id="ARBA00022475"/>
    </source>
</evidence>
<dbReference type="GO" id="GO:0005886">
    <property type="term" value="C:plasma membrane"/>
    <property type="evidence" value="ECO:0007669"/>
    <property type="project" value="UniProtKB-SubCell"/>
</dbReference>
<evidence type="ECO:0000256" key="7">
    <source>
        <dbReference type="ARBA" id="ARBA00023136"/>
    </source>
</evidence>
<dbReference type="InterPro" id="IPR036259">
    <property type="entry name" value="MFS_trans_sf"/>
</dbReference>
<dbReference type="SUPFAM" id="SSF103473">
    <property type="entry name" value="MFS general substrate transporter"/>
    <property type="match status" value="1"/>
</dbReference>
<feature type="transmembrane region" description="Helical" evidence="8">
    <location>
        <begin position="391"/>
        <end position="409"/>
    </location>
</feature>
<dbReference type="OrthoDB" id="146256at2"/>
<dbReference type="InterPro" id="IPR020846">
    <property type="entry name" value="MFS_dom"/>
</dbReference>
<dbReference type="Gene3D" id="1.20.1250.20">
    <property type="entry name" value="MFS general substrate transporter like domains"/>
    <property type="match status" value="1"/>
</dbReference>
<dbReference type="Proteomes" id="UP000036503">
    <property type="component" value="Unassembled WGS sequence"/>
</dbReference>
<keyword evidence="4" id="KW-1003">Cell membrane</keyword>
<feature type="domain" description="Major facilitator superfamily (MFS) profile" evidence="9">
    <location>
        <begin position="10"/>
        <end position="470"/>
    </location>
</feature>
<dbReference type="PRINTS" id="PR01036">
    <property type="entry name" value="TCRTETB"/>
</dbReference>
<sequence>MKAEHSLFVTMLVLLLGGFLSLLNETILNVALFPIMSEMNVTATMVQWLSTGYVLIVAIMVPISAFLIYTFTTKKLYLGAMGIFGLGTLAAVFSPDFMVLVLARMIQALGTGLLAPIMIDTALASYPREQHGYIMGICTCVILIGPAAGPIISGLVLQFFTWRALFVLLLPFILFCIGGGMIYLKNVIPCSKPKIDRISIMLSTTGFSFLVYGISIVSSDCNWRDILIIFSIGIVSIIFFCKRQLGLREPMLNITAFRKTYFSVCALLVIVVQMVQFSINIVLPLLLEKGMQLTSLQAALTLFPAVLVCSAVTPISGRLYDHIGGKKIIPGGILIMGFGLLVLARIQISSSVLLIALFNMIIYLGIALAWSPMQSHALKQLSLSKQAHGVAIINTFIQLGSALGTPLFVGLMDAGERKYIAQYAGKLTDSSLHIHALYSGFHYSISNAAILIGIAFLFSLLLNIKIRLRS</sequence>
<comment type="subcellular location">
    <subcellularLocation>
        <location evidence="1">Cell membrane</location>
        <topology evidence="1">Multi-pass membrane protein</topology>
    </subcellularLocation>
</comment>
<organism evidence="10 11">
    <name type="scientific">Megasphaera cerevisiae DSM 20462</name>
    <dbReference type="NCBI Taxonomy" id="1122219"/>
    <lineage>
        <taxon>Bacteria</taxon>
        <taxon>Bacillati</taxon>
        <taxon>Bacillota</taxon>
        <taxon>Negativicutes</taxon>
        <taxon>Veillonellales</taxon>
        <taxon>Veillonellaceae</taxon>
        <taxon>Megasphaera</taxon>
    </lineage>
</organism>
<dbReference type="RefSeq" id="WP_053078191.1">
    <property type="nucleotide sequence ID" value="NZ_FUXD01000051.1"/>
</dbReference>
<dbReference type="PROSITE" id="PS50850">
    <property type="entry name" value="MFS"/>
    <property type="match status" value="1"/>
</dbReference>
<evidence type="ECO:0000256" key="8">
    <source>
        <dbReference type="SAM" id="Phobius"/>
    </source>
</evidence>
<feature type="transmembrane region" description="Helical" evidence="8">
    <location>
        <begin position="223"/>
        <end position="241"/>
    </location>
</feature>
<keyword evidence="7 8" id="KW-0472">Membrane</keyword>
<feature type="transmembrane region" description="Helical" evidence="8">
    <location>
        <begin position="76"/>
        <end position="93"/>
    </location>
</feature>
<evidence type="ECO:0000256" key="1">
    <source>
        <dbReference type="ARBA" id="ARBA00004651"/>
    </source>
</evidence>